<reference evidence="2" key="1">
    <citation type="journal article" date="2014" name="Environ. Microbiol.">
        <title>Comparative genomics of the marine bacterial genus Glaciecola reveals the high degree of genomic diversity and genomic characteristic for cold adaptation.</title>
        <authorList>
            <person name="Qin Q.L."/>
            <person name="Xie B.B."/>
            <person name="Yu Y."/>
            <person name="Shu Y.L."/>
            <person name="Rong J.C."/>
            <person name="Zhang Y.J."/>
            <person name="Zhao D.L."/>
            <person name="Chen X.L."/>
            <person name="Zhang X.Y."/>
            <person name="Chen B."/>
            <person name="Zhou B.C."/>
            <person name="Zhang Y.Z."/>
        </authorList>
    </citation>
    <scope>NUCLEOTIDE SEQUENCE [LARGE SCALE GENOMIC DNA]</scope>
    <source>
        <strain evidence="2">ACAM 615</strain>
    </source>
</reference>
<organism evidence="1 2">
    <name type="scientific">Brumicola pallidula DSM 14239 = ACAM 615</name>
    <dbReference type="NCBI Taxonomy" id="1121922"/>
    <lineage>
        <taxon>Bacteria</taxon>
        <taxon>Pseudomonadati</taxon>
        <taxon>Pseudomonadota</taxon>
        <taxon>Gammaproteobacteria</taxon>
        <taxon>Alteromonadales</taxon>
        <taxon>Alteromonadaceae</taxon>
        <taxon>Brumicola</taxon>
    </lineage>
</organism>
<evidence type="ECO:0000313" key="1">
    <source>
        <dbReference type="EMBL" id="GAC29778.1"/>
    </source>
</evidence>
<dbReference type="AlphaFoldDB" id="K6ZLM4"/>
<gene>
    <name evidence="1" type="ORF">GPAL_2927</name>
</gene>
<evidence type="ECO:0000313" key="2">
    <source>
        <dbReference type="Proteomes" id="UP000006251"/>
    </source>
</evidence>
<proteinExistence type="predicted"/>
<name>K6ZLM4_9ALTE</name>
<keyword evidence="2" id="KW-1185">Reference proteome</keyword>
<comment type="caution">
    <text evidence="1">The sequence shown here is derived from an EMBL/GenBank/DDBJ whole genome shotgun (WGS) entry which is preliminary data.</text>
</comment>
<dbReference type="EMBL" id="BAEQ01000050">
    <property type="protein sequence ID" value="GAC29778.1"/>
    <property type="molecule type" value="Genomic_DNA"/>
</dbReference>
<sequence length="44" mass="5195">MDSLLFNSMKKSAFNNMMNKDFDRISNICTRLNSLNINIEFIFC</sequence>
<dbReference type="Proteomes" id="UP000006251">
    <property type="component" value="Unassembled WGS sequence"/>
</dbReference>
<accession>K6ZLM4</accession>
<protein>
    <submittedName>
        <fullName evidence="1">Uncharacterized protein</fullName>
    </submittedName>
</protein>